<dbReference type="KEGG" id="amob:HG15A2_01160"/>
<gene>
    <name evidence="1" type="ORF">HG15A2_01160</name>
</gene>
<proteinExistence type="predicted"/>
<protein>
    <recommendedName>
        <fullName evidence="3">PEP-CTERM protein-sorting domain-containing protein</fullName>
    </recommendedName>
</protein>
<organism evidence="1 2">
    <name type="scientific">Adhaeretor mobilis</name>
    <dbReference type="NCBI Taxonomy" id="1930276"/>
    <lineage>
        <taxon>Bacteria</taxon>
        <taxon>Pseudomonadati</taxon>
        <taxon>Planctomycetota</taxon>
        <taxon>Planctomycetia</taxon>
        <taxon>Pirellulales</taxon>
        <taxon>Lacipirellulaceae</taxon>
        <taxon>Adhaeretor</taxon>
    </lineage>
</organism>
<dbReference type="Proteomes" id="UP000319852">
    <property type="component" value="Chromosome"/>
</dbReference>
<keyword evidence="2" id="KW-1185">Reference proteome</keyword>
<evidence type="ECO:0000313" key="1">
    <source>
        <dbReference type="EMBL" id="QDS96858.1"/>
    </source>
</evidence>
<dbReference type="EMBL" id="CP036263">
    <property type="protein sequence ID" value="QDS96858.1"/>
    <property type="molecule type" value="Genomic_DNA"/>
</dbReference>
<evidence type="ECO:0008006" key="3">
    <source>
        <dbReference type="Google" id="ProtNLM"/>
    </source>
</evidence>
<sequence>MRQAEALPPLGLTLVDSTAPEFGYAKLSVIDDTAYISTRNGLWHVNRSGESMLTPIIHSELGAATSITPVIKAFDNQLYLAGNFVDPVTSAPTGALFQINSPSPEIVSWPDAGYLVGIDENLRAVGNVYVDSENGGAYVFRYSPDGSVVRLAEPEPTPTGMRSCCQYASEVSTGGFVGGEVHEPGSIGLVSAIWNPEGSFSYGSIGTGVGSIAERSDGRGLNYADAYSAFFVLGEAAHEFFRDSDGNPLNIYEGALVSHGDFVIAHESTYPARVTDERYGYFPGIVPQDPYAAVNLEKLFPELATLDYLGISDLYSIENRVYMTLHGPSGIHLFGGIDPSTVPEPAAAVLILAGLFMGSCSCRTRS</sequence>
<reference evidence="1 2" key="1">
    <citation type="submission" date="2019-02" db="EMBL/GenBank/DDBJ databases">
        <title>Deep-cultivation of Planctomycetes and their phenomic and genomic characterization uncovers novel biology.</title>
        <authorList>
            <person name="Wiegand S."/>
            <person name="Jogler M."/>
            <person name="Boedeker C."/>
            <person name="Pinto D."/>
            <person name="Vollmers J."/>
            <person name="Rivas-Marin E."/>
            <person name="Kohn T."/>
            <person name="Peeters S.H."/>
            <person name="Heuer A."/>
            <person name="Rast P."/>
            <person name="Oberbeckmann S."/>
            <person name="Bunk B."/>
            <person name="Jeske O."/>
            <person name="Meyerdierks A."/>
            <person name="Storesund J.E."/>
            <person name="Kallscheuer N."/>
            <person name="Luecker S."/>
            <person name="Lage O.M."/>
            <person name="Pohl T."/>
            <person name="Merkel B.J."/>
            <person name="Hornburger P."/>
            <person name="Mueller R.-W."/>
            <person name="Bruemmer F."/>
            <person name="Labrenz M."/>
            <person name="Spormann A.M."/>
            <person name="Op den Camp H."/>
            <person name="Overmann J."/>
            <person name="Amann R."/>
            <person name="Jetten M.S.M."/>
            <person name="Mascher T."/>
            <person name="Medema M.H."/>
            <person name="Devos D.P."/>
            <person name="Kaster A.-K."/>
            <person name="Ovreas L."/>
            <person name="Rohde M."/>
            <person name="Galperin M.Y."/>
            <person name="Jogler C."/>
        </authorList>
    </citation>
    <scope>NUCLEOTIDE SEQUENCE [LARGE SCALE GENOMIC DNA]</scope>
    <source>
        <strain evidence="1 2">HG15A2</strain>
    </source>
</reference>
<evidence type="ECO:0000313" key="2">
    <source>
        <dbReference type="Proteomes" id="UP000319852"/>
    </source>
</evidence>
<name>A0A517MPP6_9BACT</name>
<accession>A0A517MPP6</accession>
<dbReference type="AlphaFoldDB" id="A0A517MPP6"/>
<dbReference type="RefSeq" id="WP_218932215.1">
    <property type="nucleotide sequence ID" value="NZ_CP036263.1"/>
</dbReference>